<dbReference type="STRING" id="1121395.SAMN02745215_00369"/>
<organism evidence="5 6">
    <name type="scientific">Desulfitobacterium chlororespirans DSM 11544</name>
    <dbReference type="NCBI Taxonomy" id="1121395"/>
    <lineage>
        <taxon>Bacteria</taxon>
        <taxon>Bacillati</taxon>
        <taxon>Bacillota</taxon>
        <taxon>Clostridia</taxon>
        <taxon>Eubacteriales</taxon>
        <taxon>Desulfitobacteriaceae</taxon>
        <taxon>Desulfitobacterium</taxon>
    </lineage>
</organism>
<dbReference type="Proteomes" id="UP000184010">
    <property type="component" value="Unassembled WGS sequence"/>
</dbReference>
<evidence type="ECO:0000313" key="6">
    <source>
        <dbReference type="Proteomes" id="UP000184010"/>
    </source>
</evidence>
<dbReference type="AlphaFoldDB" id="A0A1M7S190"/>
<dbReference type="PRINTS" id="PR00035">
    <property type="entry name" value="HTHGNTR"/>
</dbReference>
<dbReference type="PANTHER" id="PTHR43537">
    <property type="entry name" value="TRANSCRIPTIONAL REGULATOR, GNTR FAMILY"/>
    <property type="match status" value="1"/>
</dbReference>
<name>A0A1M7S190_9FIRM</name>
<dbReference type="GO" id="GO:0003677">
    <property type="term" value="F:DNA binding"/>
    <property type="evidence" value="ECO:0007669"/>
    <property type="project" value="UniProtKB-KW"/>
</dbReference>
<reference evidence="6" key="1">
    <citation type="submission" date="2016-12" db="EMBL/GenBank/DDBJ databases">
        <authorList>
            <person name="Varghese N."/>
            <person name="Submissions S."/>
        </authorList>
    </citation>
    <scope>NUCLEOTIDE SEQUENCE [LARGE SCALE GENOMIC DNA]</scope>
    <source>
        <strain evidence="6">DSM 11544</strain>
    </source>
</reference>
<dbReference type="SUPFAM" id="SSF48008">
    <property type="entry name" value="GntR ligand-binding domain-like"/>
    <property type="match status" value="1"/>
</dbReference>
<dbReference type="GO" id="GO:0003700">
    <property type="term" value="F:DNA-binding transcription factor activity"/>
    <property type="evidence" value="ECO:0007669"/>
    <property type="project" value="InterPro"/>
</dbReference>
<dbReference type="InterPro" id="IPR036390">
    <property type="entry name" value="WH_DNA-bd_sf"/>
</dbReference>
<dbReference type="EMBL" id="FRDN01000003">
    <property type="protein sequence ID" value="SHN52165.1"/>
    <property type="molecule type" value="Genomic_DNA"/>
</dbReference>
<evidence type="ECO:0000256" key="3">
    <source>
        <dbReference type="ARBA" id="ARBA00023163"/>
    </source>
</evidence>
<keyword evidence="5" id="KW-0670">Pyruvate</keyword>
<proteinExistence type="predicted"/>
<dbReference type="PANTHER" id="PTHR43537:SF5">
    <property type="entry name" value="UXU OPERON TRANSCRIPTIONAL REGULATOR"/>
    <property type="match status" value="1"/>
</dbReference>
<dbReference type="SUPFAM" id="SSF46785">
    <property type="entry name" value="Winged helix' DNA-binding domain"/>
    <property type="match status" value="1"/>
</dbReference>
<gene>
    <name evidence="5" type="ORF">SAMN02745215_00369</name>
</gene>
<keyword evidence="2" id="KW-0238">DNA-binding</keyword>
<evidence type="ECO:0000259" key="4">
    <source>
        <dbReference type="PROSITE" id="PS50949"/>
    </source>
</evidence>
<dbReference type="InterPro" id="IPR000524">
    <property type="entry name" value="Tscrpt_reg_HTH_GntR"/>
</dbReference>
<evidence type="ECO:0000313" key="5">
    <source>
        <dbReference type="EMBL" id="SHN52165.1"/>
    </source>
</evidence>
<dbReference type="Pfam" id="PF00392">
    <property type="entry name" value="GntR"/>
    <property type="match status" value="1"/>
</dbReference>
<sequence>MEKGFNTKRKLKRLPLTEQVYNALKEGIISGKWQIGDKLPSENELAEYFGVNRLTVRGALQKLNILGIVETRVGEGTFVLSFDFRKYISEVTEFTLQPEDENDIREFRRLFEIEAVRLAIEKGTEKELAVLKKLAEECDELCKRLTESYTDQSFDKEYFMDSVNADLDFHYQIFKMSHNTLYINCFNLARESIHRYILARFERAYNHFAYNYFEKGGTVLEYKRFEHMLIYNYIKEKDFEGCKKIYIKHDSSWFA</sequence>
<feature type="domain" description="HTH gntR-type" evidence="4">
    <location>
        <begin position="14"/>
        <end position="82"/>
    </location>
</feature>
<dbReference type="InterPro" id="IPR008920">
    <property type="entry name" value="TF_FadR/GntR_C"/>
</dbReference>
<dbReference type="PROSITE" id="PS50949">
    <property type="entry name" value="HTH_GNTR"/>
    <property type="match status" value="1"/>
</dbReference>
<keyword evidence="6" id="KW-1185">Reference proteome</keyword>
<evidence type="ECO:0000256" key="2">
    <source>
        <dbReference type="ARBA" id="ARBA00023125"/>
    </source>
</evidence>
<dbReference type="Gene3D" id="1.20.120.530">
    <property type="entry name" value="GntR ligand-binding domain-like"/>
    <property type="match status" value="1"/>
</dbReference>
<dbReference type="InterPro" id="IPR036388">
    <property type="entry name" value="WH-like_DNA-bd_sf"/>
</dbReference>
<dbReference type="Gene3D" id="1.10.10.10">
    <property type="entry name" value="Winged helix-like DNA-binding domain superfamily/Winged helix DNA-binding domain"/>
    <property type="match status" value="1"/>
</dbReference>
<keyword evidence="1" id="KW-0805">Transcription regulation</keyword>
<dbReference type="Pfam" id="PF07729">
    <property type="entry name" value="FCD"/>
    <property type="match status" value="1"/>
</dbReference>
<dbReference type="SMART" id="SM00895">
    <property type="entry name" value="FCD"/>
    <property type="match status" value="1"/>
</dbReference>
<keyword evidence="3" id="KW-0804">Transcription</keyword>
<evidence type="ECO:0000256" key="1">
    <source>
        <dbReference type="ARBA" id="ARBA00023015"/>
    </source>
</evidence>
<protein>
    <submittedName>
        <fullName evidence="5">GntR family transcriptional regulator, transcriptional repressor for pyruvate dehydrogenase complex</fullName>
    </submittedName>
</protein>
<dbReference type="CDD" id="cd07377">
    <property type="entry name" value="WHTH_GntR"/>
    <property type="match status" value="1"/>
</dbReference>
<dbReference type="SMART" id="SM00345">
    <property type="entry name" value="HTH_GNTR"/>
    <property type="match status" value="1"/>
</dbReference>
<accession>A0A1M7S190</accession>
<dbReference type="InterPro" id="IPR011711">
    <property type="entry name" value="GntR_C"/>
</dbReference>